<dbReference type="AlphaFoldDB" id="A0A8J3BF05"/>
<dbReference type="Proteomes" id="UP000662200">
    <property type="component" value="Unassembled WGS sequence"/>
</dbReference>
<comment type="caution">
    <text evidence="2">The sequence shown here is derived from an EMBL/GenBank/DDBJ whole genome shotgun (WGS) entry which is preliminary data.</text>
</comment>
<reference evidence="2" key="2">
    <citation type="submission" date="2020-09" db="EMBL/GenBank/DDBJ databases">
        <authorList>
            <person name="Sun Q."/>
            <person name="Ohkuma M."/>
        </authorList>
    </citation>
    <scope>NUCLEOTIDE SEQUENCE</scope>
    <source>
        <strain evidence="2">JCM 3091</strain>
    </source>
</reference>
<protein>
    <submittedName>
        <fullName evidence="2">Uncharacterized protein</fullName>
    </submittedName>
</protein>
<name>A0A8J3BF05_9ACTN</name>
<proteinExistence type="predicted"/>
<organism evidence="2 3">
    <name type="scientific">Pilimelia terevasa</name>
    <dbReference type="NCBI Taxonomy" id="53372"/>
    <lineage>
        <taxon>Bacteria</taxon>
        <taxon>Bacillati</taxon>
        <taxon>Actinomycetota</taxon>
        <taxon>Actinomycetes</taxon>
        <taxon>Micromonosporales</taxon>
        <taxon>Micromonosporaceae</taxon>
        <taxon>Pilimelia</taxon>
    </lineage>
</organism>
<dbReference type="EMBL" id="BMQC01000002">
    <property type="protein sequence ID" value="GGK17069.1"/>
    <property type="molecule type" value="Genomic_DNA"/>
</dbReference>
<reference evidence="2" key="1">
    <citation type="journal article" date="2014" name="Int. J. Syst. Evol. Microbiol.">
        <title>Complete genome sequence of Corynebacterium casei LMG S-19264T (=DSM 44701T), isolated from a smear-ripened cheese.</title>
        <authorList>
            <consortium name="US DOE Joint Genome Institute (JGI-PGF)"/>
            <person name="Walter F."/>
            <person name="Albersmeier A."/>
            <person name="Kalinowski J."/>
            <person name="Ruckert C."/>
        </authorList>
    </citation>
    <scope>NUCLEOTIDE SEQUENCE</scope>
    <source>
        <strain evidence="2">JCM 3091</strain>
    </source>
</reference>
<keyword evidence="3" id="KW-1185">Reference proteome</keyword>
<accession>A0A8J3BF05</accession>
<evidence type="ECO:0000313" key="2">
    <source>
        <dbReference type="EMBL" id="GGK17069.1"/>
    </source>
</evidence>
<feature type="region of interest" description="Disordered" evidence="1">
    <location>
        <begin position="53"/>
        <end position="85"/>
    </location>
</feature>
<dbReference type="RefSeq" id="WP_189112716.1">
    <property type="nucleotide sequence ID" value="NZ_BMQC01000002.1"/>
</dbReference>
<feature type="compositionally biased region" description="Polar residues" evidence="1">
    <location>
        <begin position="63"/>
        <end position="74"/>
    </location>
</feature>
<evidence type="ECO:0000313" key="3">
    <source>
        <dbReference type="Proteomes" id="UP000662200"/>
    </source>
</evidence>
<evidence type="ECO:0000256" key="1">
    <source>
        <dbReference type="SAM" id="MobiDB-lite"/>
    </source>
</evidence>
<sequence length="85" mass="9010">MKITMTNARLVHVAAWTPSDAVQAPVTAGTPLPSAGTVLPLMPAARERGIAYHAPTRQGRTLPVSNAQRFSSDLRNGVPPRSRPA</sequence>
<gene>
    <name evidence="2" type="ORF">GCM10010124_07020</name>
</gene>